<keyword evidence="7" id="KW-1185">Reference proteome</keyword>
<dbReference type="Pfam" id="PF13305">
    <property type="entry name" value="TetR_C_33"/>
    <property type="match status" value="1"/>
</dbReference>
<feature type="DNA-binding region" description="H-T-H motif" evidence="4">
    <location>
        <begin position="2"/>
        <end position="21"/>
    </location>
</feature>
<dbReference type="GO" id="GO:0003677">
    <property type="term" value="F:DNA binding"/>
    <property type="evidence" value="ECO:0007669"/>
    <property type="project" value="UniProtKB-UniRule"/>
</dbReference>
<name>A0A6I2FAS2_9MICO</name>
<dbReference type="InterPro" id="IPR009057">
    <property type="entry name" value="Homeodomain-like_sf"/>
</dbReference>
<gene>
    <name evidence="6" type="ORF">GE115_06520</name>
</gene>
<dbReference type="SUPFAM" id="SSF46689">
    <property type="entry name" value="Homeodomain-like"/>
    <property type="match status" value="1"/>
</dbReference>
<evidence type="ECO:0000256" key="2">
    <source>
        <dbReference type="ARBA" id="ARBA00023125"/>
    </source>
</evidence>
<protein>
    <submittedName>
        <fullName evidence="6">TetR/AcrR family transcriptional regulator</fullName>
    </submittedName>
</protein>
<organism evidence="6 7">
    <name type="scientific">Agromyces agglutinans</name>
    <dbReference type="NCBI Taxonomy" id="2662258"/>
    <lineage>
        <taxon>Bacteria</taxon>
        <taxon>Bacillati</taxon>
        <taxon>Actinomycetota</taxon>
        <taxon>Actinomycetes</taxon>
        <taxon>Micrococcales</taxon>
        <taxon>Microbacteriaceae</taxon>
        <taxon>Agromyces</taxon>
    </lineage>
</organism>
<comment type="caution">
    <text evidence="6">The sequence shown here is derived from an EMBL/GenBank/DDBJ whole genome shotgun (WGS) entry which is preliminary data.</text>
</comment>
<dbReference type="InterPro" id="IPR025996">
    <property type="entry name" value="MT1864/Rv1816-like_C"/>
</dbReference>
<evidence type="ECO:0000256" key="3">
    <source>
        <dbReference type="ARBA" id="ARBA00023163"/>
    </source>
</evidence>
<evidence type="ECO:0000259" key="5">
    <source>
        <dbReference type="PROSITE" id="PS50977"/>
    </source>
</evidence>
<evidence type="ECO:0000256" key="1">
    <source>
        <dbReference type="ARBA" id="ARBA00023015"/>
    </source>
</evidence>
<dbReference type="InterPro" id="IPR036271">
    <property type="entry name" value="Tet_transcr_reg_TetR-rel_C_sf"/>
</dbReference>
<evidence type="ECO:0000313" key="6">
    <source>
        <dbReference type="EMBL" id="MRG59526.1"/>
    </source>
</evidence>
<accession>A0A6I2FAS2</accession>
<dbReference type="Proteomes" id="UP000431080">
    <property type="component" value="Unassembled WGS sequence"/>
</dbReference>
<feature type="domain" description="HTH tetR-type" evidence="5">
    <location>
        <begin position="1"/>
        <end position="39"/>
    </location>
</feature>
<proteinExistence type="predicted"/>
<dbReference type="EMBL" id="WJIF01000003">
    <property type="protein sequence ID" value="MRG59526.1"/>
    <property type="molecule type" value="Genomic_DNA"/>
</dbReference>
<dbReference type="SUPFAM" id="SSF48498">
    <property type="entry name" value="Tetracyclin repressor-like, C-terminal domain"/>
    <property type="match status" value="1"/>
</dbReference>
<dbReference type="AlphaFoldDB" id="A0A6I2FAS2"/>
<keyword evidence="3" id="KW-0804">Transcription</keyword>
<reference evidence="6 7" key="1">
    <citation type="submission" date="2019-10" db="EMBL/GenBank/DDBJ databases">
        <authorList>
            <person name="Nie G."/>
            <person name="Ming H."/>
            <person name="Yi B."/>
        </authorList>
    </citation>
    <scope>NUCLEOTIDE SEQUENCE [LARGE SCALE GENOMIC DNA]</scope>
    <source>
        <strain evidence="6 7">CFH 90414</strain>
    </source>
</reference>
<evidence type="ECO:0000256" key="4">
    <source>
        <dbReference type="PROSITE-ProRule" id="PRU00335"/>
    </source>
</evidence>
<evidence type="ECO:0000313" key="7">
    <source>
        <dbReference type="Proteomes" id="UP000431080"/>
    </source>
</evidence>
<keyword evidence="2 4" id="KW-0238">DNA-binding</keyword>
<sequence>MTLAAVAERAGVAVPSLYKHVGGLDDLRRRIATESVRALDEVVAEANSGLAATSRSGTGSADTDDGSGAAALRALARGIRSFALAHPGRYAAVQFAPTQLRDGAAGDGSAAGDALAAAAAALLGRLDDALRAQGLPEACLVDGVRLLRSSVHGFVALEQGGGFGLPDDLDRSFDVVVEAMVAGVERLRGASAISR</sequence>
<dbReference type="PROSITE" id="PS50977">
    <property type="entry name" value="HTH_TETR_2"/>
    <property type="match status" value="1"/>
</dbReference>
<dbReference type="Gene3D" id="1.10.357.10">
    <property type="entry name" value="Tetracycline Repressor, domain 2"/>
    <property type="match status" value="1"/>
</dbReference>
<dbReference type="Gene3D" id="1.10.10.60">
    <property type="entry name" value="Homeodomain-like"/>
    <property type="match status" value="1"/>
</dbReference>
<dbReference type="InterPro" id="IPR001647">
    <property type="entry name" value="HTH_TetR"/>
</dbReference>
<keyword evidence="1" id="KW-0805">Transcription regulation</keyword>